<keyword evidence="2" id="KW-0378">Hydrolase</keyword>
<proteinExistence type="inferred from homology"/>
<dbReference type="PANTHER" id="PTHR46020:SF4">
    <property type="entry name" value="OS04G0650200 PROTEIN"/>
    <property type="match status" value="1"/>
</dbReference>
<dbReference type="OMA" id="MHHSPGC"/>
<keyword evidence="6" id="KW-1185">Reference proteome</keyword>
<dbReference type="GO" id="GO:0016042">
    <property type="term" value="P:lipid catabolic process"/>
    <property type="evidence" value="ECO:0007669"/>
    <property type="project" value="UniProtKB-KW"/>
</dbReference>
<dbReference type="Gramene" id="evm.model.02.2211">
    <property type="protein sequence ID" value="cds.evm.model.02.2211"/>
    <property type="gene ID" value="evm.TU.02.2211"/>
</dbReference>
<dbReference type="GO" id="GO:0016788">
    <property type="term" value="F:hydrolase activity, acting on ester bonds"/>
    <property type="evidence" value="ECO:0007669"/>
    <property type="project" value="InterPro"/>
</dbReference>
<dbReference type="Gene3D" id="3.40.50.1110">
    <property type="entry name" value="SGNH hydrolase"/>
    <property type="match status" value="1"/>
</dbReference>
<dbReference type="EnsemblPlants" id="evm.model.02.2211">
    <property type="protein sequence ID" value="cds.evm.model.02.2211"/>
    <property type="gene ID" value="evm.TU.02.2211"/>
</dbReference>
<keyword evidence="3" id="KW-0442">Lipid degradation</keyword>
<accession>A0A803NWV7</accession>
<name>A0A803NWV7_CANSA</name>
<reference evidence="5" key="2">
    <citation type="submission" date="2021-03" db="UniProtKB">
        <authorList>
            <consortium name="EnsemblPlants"/>
        </authorList>
    </citation>
    <scope>IDENTIFICATION</scope>
</reference>
<protein>
    <recommendedName>
        <fullName evidence="7">GDSL esterase/lipase</fullName>
    </recommendedName>
</protein>
<evidence type="ECO:0000256" key="1">
    <source>
        <dbReference type="ARBA" id="ARBA00008668"/>
    </source>
</evidence>
<keyword evidence="4" id="KW-0443">Lipid metabolism</keyword>
<dbReference type="SUPFAM" id="SSF52266">
    <property type="entry name" value="SGNH hydrolase"/>
    <property type="match status" value="1"/>
</dbReference>
<dbReference type="PANTHER" id="PTHR46020">
    <property type="entry name" value="OSJNBB0059K02.9 PROTEIN"/>
    <property type="match status" value="1"/>
</dbReference>
<dbReference type="InterPro" id="IPR001087">
    <property type="entry name" value="GDSL"/>
</dbReference>
<evidence type="ECO:0000256" key="4">
    <source>
        <dbReference type="ARBA" id="ARBA00023098"/>
    </source>
</evidence>
<reference evidence="5" key="1">
    <citation type="submission" date="2018-11" db="EMBL/GenBank/DDBJ databases">
        <authorList>
            <person name="Grassa J C."/>
        </authorList>
    </citation>
    <scope>NUCLEOTIDE SEQUENCE [LARGE SCALE GENOMIC DNA]</scope>
</reference>
<comment type="similarity">
    <text evidence="1">Belongs to the 'GDSL' lipolytic enzyme family.</text>
</comment>
<dbReference type="Pfam" id="PF00657">
    <property type="entry name" value="Lipase_GDSL"/>
    <property type="match status" value="1"/>
</dbReference>
<dbReference type="AlphaFoldDB" id="A0A803NWV7"/>
<sequence>MADNNKLEKHGVKLFVFGDSYADTGNSRKHTAVSWKPPYGITFPGKPAGSFVSGHKISGGVQRDKGGREMEISIAGNDYGAYLAKGTNNINNMEGLANLTTSIIDQLVANVRRIQKLGVRKIAVTALEPLGCLPPFTASSSFQNCSQIFNSVSDFHNQILHQKLQALNNQTSSLSNSLPVLVLDLYTTFMSAFENLKKNITTTTTAGNLRVESPLVMKPCCVGISKEYSCGSLDENGAKKYSVCKNPELSFFWDMIHPSQNVIHHNVEVGFGQFSWANNMEDWKSWSVQPWKGLVASILNTTAAAII</sequence>
<dbReference type="EMBL" id="UZAU01000234">
    <property type="status" value="NOT_ANNOTATED_CDS"/>
    <property type="molecule type" value="Genomic_DNA"/>
</dbReference>
<evidence type="ECO:0000313" key="6">
    <source>
        <dbReference type="Proteomes" id="UP000596661"/>
    </source>
</evidence>
<evidence type="ECO:0008006" key="7">
    <source>
        <dbReference type="Google" id="ProtNLM"/>
    </source>
</evidence>
<evidence type="ECO:0000256" key="3">
    <source>
        <dbReference type="ARBA" id="ARBA00022963"/>
    </source>
</evidence>
<dbReference type="Proteomes" id="UP000596661">
    <property type="component" value="Chromosome 2"/>
</dbReference>
<dbReference type="InterPro" id="IPR036514">
    <property type="entry name" value="SGNH_hydro_sf"/>
</dbReference>
<evidence type="ECO:0000313" key="5">
    <source>
        <dbReference type="EnsemblPlants" id="cds.evm.model.02.2211"/>
    </source>
</evidence>
<organism evidence="5 6">
    <name type="scientific">Cannabis sativa</name>
    <name type="common">Hemp</name>
    <name type="synonym">Marijuana</name>
    <dbReference type="NCBI Taxonomy" id="3483"/>
    <lineage>
        <taxon>Eukaryota</taxon>
        <taxon>Viridiplantae</taxon>
        <taxon>Streptophyta</taxon>
        <taxon>Embryophyta</taxon>
        <taxon>Tracheophyta</taxon>
        <taxon>Spermatophyta</taxon>
        <taxon>Magnoliopsida</taxon>
        <taxon>eudicotyledons</taxon>
        <taxon>Gunneridae</taxon>
        <taxon>Pentapetalae</taxon>
        <taxon>rosids</taxon>
        <taxon>fabids</taxon>
        <taxon>Rosales</taxon>
        <taxon>Cannabaceae</taxon>
        <taxon>Cannabis</taxon>
    </lineage>
</organism>
<evidence type="ECO:0000256" key="2">
    <source>
        <dbReference type="ARBA" id="ARBA00022801"/>
    </source>
</evidence>